<gene>
    <name evidence="1" type="ORF">BC739_007916</name>
</gene>
<dbReference type="EMBL" id="JACJID010000007">
    <property type="protein sequence ID" value="MBA8930669.1"/>
    <property type="molecule type" value="Genomic_DNA"/>
</dbReference>
<organism evidence="1 2">
    <name type="scientific">Kutzneria viridogrisea</name>
    <dbReference type="NCBI Taxonomy" id="47990"/>
    <lineage>
        <taxon>Bacteria</taxon>
        <taxon>Bacillati</taxon>
        <taxon>Actinomycetota</taxon>
        <taxon>Actinomycetes</taxon>
        <taxon>Pseudonocardiales</taxon>
        <taxon>Pseudonocardiaceae</taxon>
        <taxon>Kutzneria</taxon>
    </lineage>
</organism>
<protein>
    <submittedName>
        <fullName evidence="1">Uncharacterized protein YeaO (DUF488 family)</fullName>
    </submittedName>
</protein>
<evidence type="ECO:0000313" key="2">
    <source>
        <dbReference type="Proteomes" id="UP000517916"/>
    </source>
</evidence>
<reference evidence="1 2" key="1">
    <citation type="submission" date="2020-08" db="EMBL/GenBank/DDBJ databases">
        <title>Genomic Encyclopedia of Archaeal and Bacterial Type Strains, Phase II (KMG-II): from individual species to whole genera.</title>
        <authorList>
            <person name="Goeker M."/>
        </authorList>
    </citation>
    <scope>NUCLEOTIDE SEQUENCE [LARGE SCALE GENOMIC DNA]</scope>
    <source>
        <strain evidence="1 2">DSM 43850</strain>
    </source>
</reference>
<dbReference type="PANTHER" id="PTHR36849:SF1">
    <property type="entry name" value="CYTOPLASMIC PROTEIN"/>
    <property type="match status" value="1"/>
</dbReference>
<dbReference type="PANTHER" id="PTHR36849">
    <property type="entry name" value="CYTOPLASMIC PROTEIN-RELATED"/>
    <property type="match status" value="1"/>
</dbReference>
<accession>A0ABR6BVS3</accession>
<sequence length="119" mass="13670">MTSTEVRVQRVYDTRRADGGARVLVDRVWPRGISKKDLHLDDWNSDVAPSSGLRKWYGHDPGKFAEFRRRYHAELREPNARQALERLLDQARDGVLVLLTATKDVEHSHAAVLADLLQR</sequence>
<name>A0ABR6BVS3_9PSEU</name>
<proteinExistence type="predicted"/>
<dbReference type="Proteomes" id="UP000517916">
    <property type="component" value="Unassembled WGS sequence"/>
</dbReference>
<dbReference type="InterPro" id="IPR052552">
    <property type="entry name" value="YeaO-like"/>
</dbReference>
<keyword evidence="2" id="KW-1185">Reference proteome</keyword>
<comment type="caution">
    <text evidence="1">The sequence shown here is derived from an EMBL/GenBank/DDBJ whole genome shotgun (WGS) entry which is preliminary data.</text>
</comment>
<dbReference type="Pfam" id="PF22752">
    <property type="entry name" value="DUF488-N3i"/>
    <property type="match status" value="1"/>
</dbReference>
<dbReference type="RefSeq" id="WP_182840002.1">
    <property type="nucleotide sequence ID" value="NZ_BAAABQ010000070.1"/>
</dbReference>
<evidence type="ECO:0000313" key="1">
    <source>
        <dbReference type="EMBL" id="MBA8930669.1"/>
    </source>
</evidence>